<protein>
    <submittedName>
        <fullName evidence="2">Uncharacterized protein</fullName>
    </submittedName>
</protein>
<feature type="compositionally biased region" description="Polar residues" evidence="1">
    <location>
        <begin position="194"/>
        <end position="210"/>
    </location>
</feature>
<name>A0A165UP45_9AGAM</name>
<sequence length="264" mass="30347">MKFWLSKLAENHNPIRSDRLTRDQLVICNNMIDLRMTIIRRDDLRALWHCVGRSYNYLNFATPETARDPRVEASCRDDSNCLTKTKGQNYLAHDIMLPKRRHPLVLISPVILERHQVPLRPHKLVFPTIERELRPYSLPSNAGVYMLQTSSNLLITRTHGHRRSNAHVHSSVQISKPTGAMRTIRRRALHRHSSNPTGTTRSTKEGTSSTLIKVRTEELRSVLHLTSCNSFAEGLFNVDPDVPDKTYPSQIFVVRWLPGFEDAV</sequence>
<feature type="region of interest" description="Disordered" evidence="1">
    <location>
        <begin position="187"/>
        <end position="210"/>
    </location>
</feature>
<dbReference type="AlphaFoldDB" id="A0A165UP45"/>
<evidence type="ECO:0000313" key="2">
    <source>
        <dbReference type="EMBL" id="KZT28476.1"/>
    </source>
</evidence>
<evidence type="ECO:0000313" key="3">
    <source>
        <dbReference type="Proteomes" id="UP000076761"/>
    </source>
</evidence>
<dbReference type="InParanoid" id="A0A165UP45"/>
<proteinExistence type="predicted"/>
<dbReference type="EMBL" id="KV425557">
    <property type="protein sequence ID" value="KZT28476.1"/>
    <property type="molecule type" value="Genomic_DNA"/>
</dbReference>
<organism evidence="2 3">
    <name type="scientific">Neolentinus lepideus HHB14362 ss-1</name>
    <dbReference type="NCBI Taxonomy" id="1314782"/>
    <lineage>
        <taxon>Eukaryota</taxon>
        <taxon>Fungi</taxon>
        <taxon>Dikarya</taxon>
        <taxon>Basidiomycota</taxon>
        <taxon>Agaricomycotina</taxon>
        <taxon>Agaricomycetes</taxon>
        <taxon>Gloeophyllales</taxon>
        <taxon>Gloeophyllaceae</taxon>
        <taxon>Neolentinus</taxon>
    </lineage>
</organism>
<accession>A0A165UP45</accession>
<gene>
    <name evidence="2" type="ORF">NEOLEDRAFT_848770</name>
</gene>
<reference evidence="2 3" key="1">
    <citation type="journal article" date="2016" name="Mol. Biol. Evol.">
        <title>Comparative Genomics of Early-Diverging Mushroom-Forming Fungi Provides Insights into the Origins of Lignocellulose Decay Capabilities.</title>
        <authorList>
            <person name="Nagy L.G."/>
            <person name="Riley R."/>
            <person name="Tritt A."/>
            <person name="Adam C."/>
            <person name="Daum C."/>
            <person name="Floudas D."/>
            <person name="Sun H."/>
            <person name="Yadav J.S."/>
            <person name="Pangilinan J."/>
            <person name="Larsson K.H."/>
            <person name="Matsuura K."/>
            <person name="Barry K."/>
            <person name="Labutti K."/>
            <person name="Kuo R."/>
            <person name="Ohm R.A."/>
            <person name="Bhattacharya S.S."/>
            <person name="Shirouzu T."/>
            <person name="Yoshinaga Y."/>
            <person name="Martin F.M."/>
            <person name="Grigoriev I.V."/>
            <person name="Hibbett D.S."/>
        </authorList>
    </citation>
    <scope>NUCLEOTIDE SEQUENCE [LARGE SCALE GENOMIC DNA]</scope>
    <source>
        <strain evidence="2 3">HHB14362 ss-1</strain>
    </source>
</reference>
<evidence type="ECO:0000256" key="1">
    <source>
        <dbReference type="SAM" id="MobiDB-lite"/>
    </source>
</evidence>
<keyword evidence="3" id="KW-1185">Reference proteome</keyword>
<dbReference type="Proteomes" id="UP000076761">
    <property type="component" value="Unassembled WGS sequence"/>
</dbReference>